<organism evidence="6 7">
    <name type="scientific">Tetrahymena thermophila (strain SB210)</name>
    <dbReference type="NCBI Taxonomy" id="312017"/>
    <lineage>
        <taxon>Eukaryota</taxon>
        <taxon>Sar</taxon>
        <taxon>Alveolata</taxon>
        <taxon>Ciliophora</taxon>
        <taxon>Intramacronucleata</taxon>
        <taxon>Oligohymenophorea</taxon>
        <taxon>Hymenostomatida</taxon>
        <taxon>Tetrahymenina</taxon>
        <taxon>Tetrahymenidae</taxon>
        <taxon>Tetrahymena</taxon>
    </lineage>
</organism>
<keyword evidence="4" id="KW-0812">Transmembrane</keyword>
<dbReference type="GO" id="GO:0009507">
    <property type="term" value="C:chloroplast"/>
    <property type="evidence" value="ECO:0007669"/>
    <property type="project" value="TreeGrafter"/>
</dbReference>
<dbReference type="GeneID" id="7831290"/>
<feature type="compositionally biased region" description="Low complexity" evidence="3">
    <location>
        <begin position="1067"/>
        <end position="1080"/>
    </location>
</feature>
<evidence type="ECO:0000256" key="4">
    <source>
        <dbReference type="SAM" id="Phobius"/>
    </source>
</evidence>
<feature type="repeat" description="PPR" evidence="2">
    <location>
        <begin position="386"/>
        <end position="420"/>
    </location>
</feature>
<proteinExistence type="predicted"/>
<feature type="compositionally biased region" description="Low complexity" evidence="3">
    <location>
        <begin position="881"/>
        <end position="896"/>
    </location>
</feature>
<evidence type="ECO:0000313" key="6">
    <source>
        <dbReference type="EMBL" id="EAS05026.2"/>
    </source>
</evidence>
<dbReference type="Pfam" id="PF13041">
    <property type="entry name" value="PPR_2"/>
    <property type="match status" value="1"/>
</dbReference>
<feature type="repeat" description="PPR" evidence="2">
    <location>
        <begin position="563"/>
        <end position="593"/>
    </location>
</feature>
<dbReference type="KEGG" id="tet:TTHERM_00837970"/>
<dbReference type="Pfam" id="PF17177">
    <property type="entry name" value="PPR_long"/>
    <property type="match status" value="1"/>
</dbReference>
<feature type="compositionally biased region" description="Polar residues" evidence="3">
    <location>
        <begin position="865"/>
        <end position="880"/>
    </location>
</feature>
<evidence type="ECO:0000256" key="3">
    <source>
        <dbReference type="SAM" id="MobiDB-lite"/>
    </source>
</evidence>
<dbReference type="InterPro" id="IPR002885">
    <property type="entry name" value="PPR_rpt"/>
</dbReference>
<feature type="transmembrane region" description="Helical" evidence="4">
    <location>
        <begin position="65"/>
        <end position="87"/>
    </location>
</feature>
<keyword evidence="4" id="KW-0472">Membrane</keyword>
<feature type="repeat" description="PPR" evidence="2">
    <location>
        <begin position="634"/>
        <end position="668"/>
    </location>
</feature>
<dbReference type="EMBL" id="GG662429">
    <property type="protein sequence ID" value="EAS05026.2"/>
    <property type="molecule type" value="Genomic_DNA"/>
</dbReference>
<feature type="repeat" description="PPR" evidence="2">
    <location>
        <begin position="421"/>
        <end position="455"/>
    </location>
</feature>
<sequence length="1080" mass="125552">MQIDRDRIKSSQLLDLQKNQLTSLLSKSFEDKFKRRRNIKLKIIKKQKEMNNQNEEHKESANSSLLSSMVNALVIITVIAAIIIPLLKNLKEKFFQQNNRANSPQFSQQNKNQSSPIQGLQNFHANSENQGQANQFYSDQLDNTPSTASYQLIQRSQGIQQWNDRNERFKQILDQQENPVTNIIDYNTQVRKFIGQKISFNVKLLFEELKSKSLEANCQTYEYLLQILLDCKQVEGALDLFALFQTQFLKLEVITPNIICLFLKAIQYGLNNQISSQQSIQMVEQLNSIVNKYNLKMNEGSVIAMIDIALRSNKLAQALQTLDNLERDETWKAKEDIQKRRCELYYQILKNLKGIQYSENDETLQKLCQMVEYLNEKKEEENIYPDEAMINSLIDLCFQCGQVKLALDVYGYFDKFGVSPSGVTYCILIKGYGQHKQFNYAMTIYQQMKTNKISLNEVTLGCLIDTCVKCNQLNKAEEILLEEKDIKPNTIIYTTLLKGYTKQENMKKALEIFEIMKKDKDLEPNIVSYNSLMECAVQCKDKEQMKKIFNEIMEQKEENKRADLITYSTYIKGLFKQGDIEEALEIFEDLRKQEQYKLDEIFYNSILDGLFKARSFEKTQLLYQKMRQDNIQPSNVTYSILIKLNSAQDKVDEALNILKEMKKVSIKPGLIVYTCLIQACIKHKRIRELLPLYEDMKRNNIRGDPVFYNTLVSGLMFNNCVNDALKMTIDTLEKKVILNQEVYQNLLTKVLSKRKAMENTQNSGENNEVEDQRSRTYSGNIRFTSNFNQMNSQNFETEQLTLQEIEKCLQKMLVLLKKHQVEIDIDLYKEVVNQIFVNNNDEKKEYLQYLNQKGSNNMNRQYWGNRNNLGGFSQKNSGFQNNYNNNYSTNTNKNKSQSFHQRKKTDDSLLFNNGSSVSSQYNNNNLNSSYNSNKINFRTNSGFENGNNNNNHNINNNYSNPKVGNNQEGRKFINKPKIGGGPSIDDLKNKLQLNGDNSVQQNKQNKSVSKNQNSFLSNRSEKDEIQDQLLNEKNLEQFEKDSDDDSIDSKGEHKNDKNQKKQKKTYFSKSKISNSQNNNS</sequence>
<name>I7MMK3_TETTS</name>
<dbReference type="InterPro" id="IPR051114">
    <property type="entry name" value="Mito_RNA_Proc_CCM1"/>
</dbReference>
<reference evidence="7" key="1">
    <citation type="journal article" date="2006" name="PLoS Biol.">
        <title>Macronuclear genome sequence of the ciliate Tetrahymena thermophila, a model eukaryote.</title>
        <authorList>
            <person name="Eisen J.A."/>
            <person name="Coyne R.S."/>
            <person name="Wu M."/>
            <person name="Wu D."/>
            <person name="Thiagarajan M."/>
            <person name="Wortman J.R."/>
            <person name="Badger J.H."/>
            <person name="Ren Q."/>
            <person name="Amedeo P."/>
            <person name="Jones K.M."/>
            <person name="Tallon L.J."/>
            <person name="Delcher A.L."/>
            <person name="Salzberg S.L."/>
            <person name="Silva J.C."/>
            <person name="Haas B.J."/>
            <person name="Majoros W.H."/>
            <person name="Farzad M."/>
            <person name="Carlton J.M."/>
            <person name="Smith R.K. Jr."/>
            <person name="Garg J."/>
            <person name="Pearlman R.E."/>
            <person name="Karrer K.M."/>
            <person name="Sun L."/>
            <person name="Manning G."/>
            <person name="Elde N.C."/>
            <person name="Turkewitz A.P."/>
            <person name="Asai D.J."/>
            <person name="Wilkes D.E."/>
            <person name="Wang Y."/>
            <person name="Cai H."/>
            <person name="Collins K."/>
            <person name="Stewart B.A."/>
            <person name="Lee S.R."/>
            <person name="Wilamowska K."/>
            <person name="Weinberg Z."/>
            <person name="Ruzzo W.L."/>
            <person name="Wloga D."/>
            <person name="Gaertig J."/>
            <person name="Frankel J."/>
            <person name="Tsao C.-C."/>
            <person name="Gorovsky M.A."/>
            <person name="Keeling P.J."/>
            <person name="Waller R.F."/>
            <person name="Patron N.J."/>
            <person name="Cherry J.M."/>
            <person name="Stover N.A."/>
            <person name="Krieger C.J."/>
            <person name="del Toro C."/>
            <person name="Ryder H.F."/>
            <person name="Williamson S.C."/>
            <person name="Barbeau R.A."/>
            <person name="Hamilton E.P."/>
            <person name="Orias E."/>
        </authorList>
    </citation>
    <scope>NUCLEOTIDE SEQUENCE [LARGE SCALE GENOMIC DNA]</scope>
    <source>
        <strain evidence="7">SB210</strain>
    </source>
</reference>
<dbReference type="PANTHER" id="PTHR47934">
    <property type="entry name" value="PENTATRICOPEPTIDE REPEAT-CONTAINING PROTEIN PET309, MITOCHONDRIAL"/>
    <property type="match status" value="1"/>
</dbReference>
<feature type="region of interest" description="Disordered" evidence="3">
    <location>
        <begin position="865"/>
        <end position="1080"/>
    </location>
</feature>
<dbReference type="PROSITE" id="PS51375">
    <property type="entry name" value="PPR"/>
    <property type="match status" value="7"/>
</dbReference>
<dbReference type="InterPro" id="IPR011990">
    <property type="entry name" value="TPR-like_helical_dom_sf"/>
</dbReference>
<dbReference type="AlphaFoldDB" id="I7MMK3"/>
<feature type="repeat" description="PPR" evidence="2">
    <location>
        <begin position="489"/>
        <end position="519"/>
    </location>
</feature>
<dbReference type="HOGENOM" id="CLU_286292_0_0_1"/>
<feature type="domain" description="PROP1-like PPR" evidence="5">
    <location>
        <begin position="566"/>
        <end position="697"/>
    </location>
</feature>
<dbReference type="OrthoDB" id="185373at2759"/>
<dbReference type="InParanoid" id="I7MMK3"/>
<evidence type="ECO:0000256" key="2">
    <source>
        <dbReference type="PROSITE-ProRule" id="PRU00708"/>
    </source>
</evidence>
<dbReference type="eggNOG" id="KOG4197">
    <property type="taxonomic scope" value="Eukaryota"/>
</dbReference>
<dbReference type="PANTHER" id="PTHR47934:SF4">
    <property type="entry name" value="OS08G0191900 PROTEIN"/>
    <property type="match status" value="1"/>
</dbReference>
<dbReference type="GO" id="GO:0003729">
    <property type="term" value="F:mRNA binding"/>
    <property type="evidence" value="ECO:0007669"/>
    <property type="project" value="TreeGrafter"/>
</dbReference>
<feature type="repeat" description="PPR" evidence="2">
    <location>
        <begin position="669"/>
        <end position="703"/>
    </location>
</feature>
<feature type="compositionally biased region" description="Low complexity" evidence="3">
    <location>
        <begin position="997"/>
        <end position="1014"/>
    </location>
</feature>
<dbReference type="Gene3D" id="1.25.40.10">
    <property type="entry name" value="Tetratricopeptide repeat domain"/>
    <property type="match status" value="4"/>
</dbReference>
<dbReference type="GO" id="GO:0006396">
    <property type="term" value="P:RNA processing"/>
    <property type="evidence" value="ECO:0007669"/>
    <property type="project" value="TreeGrafter"/>
</dbReference>
<keyword evidence="4" id="KW-1133">Transmembrane helix</keyword>
<protein>
    <submittedName>
        <fullName evidence="6">PPR repeat protein</fullName>
    </submittedName>
</protein>
<feature type="compositionally biased region" description="Low complexity" evidence="3">
    <location>
        <begin position="912"/>
        <end position="936"/>
    </location>
</feature>
<feature type="repeat" description="PPR" evidence="2">
    <location>
        <begin position="599"/>
        <end position="633"/>
    </location>
</feature>
<dbReference type="OMA" id="DACINCK"/>
<dbReference type="InterPro" id="IPR033443">
    <property type="entry name" value="PROP1-like_PPR_dom"/>
</dbReference>
<evidence type="ECO:0000256" key="1">
    <source>
        <dbReference type="ARBA" id="ARBA00022737"/>
    </source>
</evidence>
<dbReference type="Proteomes" id="UP000009168">
    <property type="component" value="Unassembled WGS sequence"/>
</dbReference>
<evidence type="ECO:0000313" key="7">
    <source>
        <dbReference type="Proteomes" id="UP000009168"/>
    </source>
</evidence>
<keyword evidence="1" id="KW-0677">Repeat</keyword>
<dbReference type="SUPFAM" id="SSF81901">
    <property type="entry name" value="HCP-like"/>
    <property type="match status" value="1"/>
</dbReference>
<accession>I7MMK3</accession>
<feature type="compositionally biased region" description="Basic and acidic residues" evidence="3">
    <location>
        <begin position="1047"/>
        <end position="1059"/>
    </location>
</feature>
<keyword evidence="7" id="KW-1185">Reference proteome</keyword>
<feature type="compositionally biased region" description="Low complexity" evidence="3">
    <location>
        <begin position="945"/>
        <end position="960"/>
    </location>
</feature>
<gene>
    <name evidence="6" type="ORF">TTHERM_00837970</name>
</gene>
<evidence type="ECO:0000259" key="5">
    <source>
        <dbReference type="Pfam" id="PF17177"/>
    </source>
</evidence>
<dbReference type="NCBIfam" id="TIGR00756">
    <property type="entry name" value="PPR"/>
    <property type="match status" value="5"/>
</dbReference>
<dbReference type="Pfam" id="PF13812">
    <property type="entry name" value="PPR_3"/>
    <property type="match status" value="1"/>
</dbReference>
<dbReference type="RefSeq" id="XP_001025271.2">
    <property type="nucleotide sequence ID" value="XM_001025271.3"/>
</dbReference>
<dbReference type="STRING" id="312017.I7MMK3"/>